<dbReference type="PANTHER" id="PTHR23513:SF6">
    <property type="entry name" value="MAJOR FACILITATOR SUPERFAMILY ASSOCIATED DOMAIN-CONTAINING PROTEIN"/>
    <property type="match status" value="1"/>
</dbReference>
<evidence type="ECO:0000313" key="8">
    <source>
        <dbReference type="EMBL" id="GAA1990741.1"/>
    </source>
</evidence>
<keyword evidence="2" id="KW-1003">Cell membrane</keyword>
<evidence type="ECO:0000256" key="2">
    <source>
        <dbReference type="ARBA" id="ARBA00022475"/>
    </source>
</evidence>
<name>A0ABN2SQE8_9ACTN</name>
<feature type="transmembrane region" description="Helical" evidence="7">
    <location>
        <begin position="45"/>
        <end position="67"/>
    </location>
</feature>
<proteinExistence type="predicted"/>
<keyword evidence="4 7" id="KW-1133">Transmembrane helix</keyword>
<feature type="transmembrane region" description="Helical" evidence="7">
    <location>
        <begin position="405"/>
        <end position="424"/>
    </location>
</feature>
<evidence type="ECO:0000313" key="9">
    <source>
        <dbReference type="Proteomes" id="UP001499854"/>
    </source>
</evidence>
<gene>
    <name evidence="8" type="ORF">GCM10009838_62520</name>
</gene>
<dbReference type="SUPFAM" id="SSF103473">
    <property type="entry name" value="MFS general substrate transporter"/>
    <property type="match status" value="1"/>
</dbReference>
<dbReference type="Proteomes" id="UP001499854">
    <property type="component" value="Unassembled WGS sequence"/>
</dbReference>
<evidence type="ECO:0000256" key="5">
    <source>
        <dbReference type="ARBA" id="ARBA00023136"/>
    </source>
</evidence>
<dbReference type="RefSeq" id="WP_344660747.1">
    <property type="nucleotide sequence ID" value="NZ_BAAAQM010000044.1"/>
</dbReference>
<evidence type="ECO:0000256" key="6">
    <source>
        <dbReference type="SAM" id="MobiDB-lite"/>
    </source>
</evidence>
<organism evidence="8 9">
    <name type="scientific">Catenulispora subtropica</name>
    <dbReference type="NCBI Taxonomy" id="450798"/>
    <lineage>
        <taxon>Bacteria</taxon>
        <taxon>Bacillati</taxon>
        <taxon>Actinomycetota</taxon>
        <taxon>Actinomycetes</taxon>
        <taxon>Catenulisporales</taxon>
        <taxon>Catenulisporaceae</taxon>
        <taxon>Catenulispora</taxon>
    </lineage>
</organism>
<dbReference type="InterPro" id="IPR036259">
    <property type="entry name" value="MFS_trans_sf"/>
</dbReference>
<keyword evidence="5 7" id="KW-0472">Membrane</keyword>
<keyword evidence="9" id="KW-1185">Reference proteome</keyword>
<feature type="transmembrane region" description="Helical" evidence="7">
    <location>
        <begin position="196"/>
        <end position="216"/>
    </location>
</feature>
<keyword evidence="3 7" id="KW-0812">Transmembrane</keyword>
<dbReference type="Gene3D" id="1.20.1250.20">
    <property type="entry name" value="MFS general substrate transporter like domains"/>
    <property type="match status" value="1"/>
</dbReference>
<feature type="region of interest" description="Disordered" evidence="6">
    <location>
        <begin position="1"/>
        <end position="30"/>
    </location>
</feature>
<feature type="transmembrane region" description="Helical" evidence="7">
    <location>
        <begin position="282"/>
        <end position="301"/>
    </location>
</feature>
<feature type="transmembrane region" description="Helical" evidence="7">
    <location>
        <begin position="73"/>
        <end position="94"/>
    </location>
</feature>
<evidence type="ECO:0000256" key="4">
    <source>
        <dbReference type="ARBA" id="ARBA00022989"/>
    </source>
</evidence>
<dbReference type="EMBL" id="BAAAQM010000044">
    <property type="protein sequence ID" value="GAA1990741.1"/>
    <property type="molecule type" value="Genomic_DNA"/>
</dbReference>
<feature type="compositionally biased region" description="Low complexity" evidence="6">
    <location>
        <begin position="1"/>
        <end position="19"/>
    </location>
</feature>
<reference evidence="8 9" key="1">
    <citation type="journal article" date="2019" name="Int. J. Syst. Evol. Microbiol.">
        <title>The Global Catalogue of Microorganisms (GCM) 10K type strain sequencing project: providing services to taxonomists for standard genome sequencing and annotation.</title>
        <authorList>
            <consortium name="The Broad Institute Genomics Platform"/>
            <consortium name="The Broad Institute Genome Sequencing Center for Infectious Disease"/>
            <person name="Wu L."/>
            <person name="Ma J."/>
        </authorList>
    </citation>
    <scope>NUCLEOTIDE SEQUENCE [LARGE SCALE GENOMIC DNA]</scope>
    <source>
        <strain evidence="8 9">JCM 16013</strain>
    </source>
</reference>
<feature type="transmembrane region" description="Helical" evidence="7">
    <location>
        <begin position="379"/>
        <end position="399"/>
    </location>
</feature>
<protein>
    <submittedName>
        <fullName evidence="8">MFS transporter</fullName>
    </submittedName>
</protein>
<feature type="transmembrane region" description="Helical" evidence="7">
    <location>
        <begin position="249"/>
        <end position="270"/>
    </location>
</feature>
<sequence length="436" mass="44350">MIVNETTETAPTGAAPTAPVKEATRAAGPEAAPRDRLRYLTASGVAVWGAQIGQMAVPLTAVTALHAGASGTSLLRTALTAPFVVLGLPVGAWLDRVRRRPVMIGADLVRAAVLLTVPLAAWTGHLTMAQLVAVVLVQGVATVFFDLATQSFVKDLAPGARLAHTNARLATITQTALIAGPPLAGWAAGLLSAPTVLLFMAGGYLWSAGWLSTLSVREHPAGGAARRPLVREIAEGVAFVARQPVLRTVVLAGSLVNIGIAGVMTLLPVLALTRLGWSQGHLGTFLGAGGLGGLAGAASAVRLTARFGAGRAVLLLGVAVAPLAVTLPLLGRPVPGPVAALGWALVMLKVGFDAVVMTTFRQQVTPPGLLARVNGTMRVLFSGAVALGAASAGALAAAVGLRWALAGSAACLACVWIPIAFSPLRRMTVLTTEKGF</sequence>
<dbReference type="PANTHER" id="PTHR23513">
    <property type="entry name" value="INTEGRAL MEMBRANE EFFLUX PROTEIN-RELATED"/>
    <property type="match status" value="1"/>
</dbReference>
<evidence type="ECO:0000256" key="1">
    <source>
        <dbReference type="ARBA" id="ARBA00004651"/>
    </source>
</evidence>
<evidence type="ECO:0000256" key="7">
    <source>
        <dbReference type="SAM" id="Phobius"/>
    </source>
</evidence>
<accession>A0ABN2SQE8</accession>
<dbReference type="InterPro" id="IPR011701">
    <property type="entry name" value="MFS"/>
</dbReference>
<dbReference type="CDD" id="cd06173">
    <property type="entry name" value="MFS_MefA_like"/>
    <property type="match status" value="1"/>
</dbReference>
<comment type="caution">
    <text evidence="8">The sequence shown here is derived from an EMBL/GenBank/DDBJ whole genome shotgun (WGS) entry which is preliminary data.</text>
</comment>
<feature type="transmembrane region" description="Helical" evidence="7">
    <location>
        <begin position="128"/>
        <end position="148"/>
    </location>
</feature>
<feature type="transmembrane region" description="Helical" evidence="7">
    <location>
        <begin position="337"/>
        <end position="358"/>
    </location>
</feature>
<feature type="transmembrane region" description="Helical" evidence="7">
    <location>
        <begin position="313"/>
        <end position="331"/>
    </location>
</feature>
<dbReference type="Pfam" id="PF07690">
    <property type="entry name" value="MFS_1"/>
    <property type="match status" value="1"/>
</dbReference>
<comment type="subcellular location">
    <subcellularLocation>
        <location evidence="1">Cell membrane</location>
        <topology evidence="1">Multi-pass membrane protein</topology>
    </subcellularLocation>
</comment>
<evidence type="ECO:0000256" key="3">
    <source>
        <dbReference type="ARBA" id="ARBA00022692"/>
    </source>
</evidence>